<dbReference type="AlphaFoldDB" id="A0A915LBL0"/>
<feature type="domain" description="MYND-type" evidence="4">
    <location>
        <begin position="29"/>
        <end position="60"/>
    </location>
</feature>
<reference evidence="6" key="1">
    <citation type="submission" date="2022-11" db="UniProtKB">
        <authorList>
            <consortium name="WormBaseParasite"/>
        </authorList>
    </citation>
    <scope>IDENTIFICATION</scope>
</reference>
<sequence>MNFDLYNRVKYFDQPFAYILLNYRVENYCSYCLRKPTGFKLLFCGQCRFARYCDKNCQKLGSLLRSIEQKVEYLRNSVYRHENKT</sequence>
<keyword evidence="3" id="KW-0862">Zinc</keyword>
<dbReference type="WBParaSite" id="nRc.2.0.1.t47738-RA">
    <property type="protein sequence ID" value="nRc.2.0.1.t47738-RA"/>
    <property type="gene ID" value="nRc.2.0.1.g47738"/>
</dbReference>
<organism evidence="5 6">
    <name type="scientific">Romanomermis culicivorax</name>
    <name type="common">Nematode worm</name>
    <dbReference type="NCBI Taxonomy" id="13658"/>
    <lineage>
        <taxon>Eukaryota</taxon>
        <taxon>Metazoa</taxon>
        <taxon>Ecdysozoa</taxon>
        <taxon>Nematoda</taxon>
        <taxon>Enoplea</taxon>
        <taxon>Dorylaimia</taxon>
        <taxon>Mermithida</taxon>
        <taxon>Mermithoidea</taxon>
        <taxon>Mermithidae</taxon>
        <taxon>Romanomermis</taxon>
    </lineage>
</organism>
<dbReference type="SUPFAM" id="SSF144232">
    <property type="entry name" value="HIT/MYND zinc finger-like"/>
    <property type="match status" value="1"/>
</dbReference>
<dbReference type="GO" id="GO:0008270">
    <property type="term" value="F:zinc ion binding"/>
    <property type="evidence" value="ECO:0007669"/>
    <property type="project" value="UniProtKB-KW"/>
</dbReference>
<dbReference type="InterPro" id="IPR046341">
    <property type="entry name" value="SET_dom_sf"/>
</dbReference>
<evidence type="ECO:0000313" key="5">
    <source>
        <dbReference type="Proteomes" id="UP000887565"/>
    </source>
</evidence>
<dbReference type="Gene3D" id="6.10.140.2220">
    <property type="match status" value="1"/>
</dbReference>
<keyword evidence="1" id="KW-0479">Metal-binding</keyword>
<evidence type="ECO:0000259" key="4">
    <source>
        <dbReference type="Pfam" id="PF01753"/>
    </source>
</evidence>
<evidence type="ECO:0000313" key="6">
    <source>
        <dbReference type="WBParaSite" id="nRc.2.0.1.t47738-RA"/>
    </source>
</evidence>
<dbReference type="InterPro" id="IPR002893">
    <property type="entry name" value="Znf_MYND"/>
</dbReference>
<dbReference type="Proteomes" id="UP000887565">
    <property type="component" value="Unplaced"/>
</dbReference>
<dbReference type="Gene3D" id="2.170.270.10">
    <property type="entry name" value="SET domain"/>
    <property type="match status" value="1"/>
</dbReference>
<evidence type="ECO:0000256" key="3">
    <source>
        <dbReference type="ARBA" id="ARBA00022833"/>
    </source>
</evidence>
<keyword evidence="5" id="KW-1185">Reference proteome</keyword>
<protein>
    <submittedName>
        <fullName evidence="6">MYND-type domain-containing protein</fullName>
    </submittedName>
</protein>
<keyword evidence="2" id="KW-0863">Zinc-finger</keyword>
<accession>A0A915LBL0</accession>
<evidence type="ECO:0000256" key="2">
    <source>
        <dbReference type="ARBA" id="ARBA00022771"/>
    </source>
</evidence>
<proteinExistence type="predicted"/>
<evidence type="ECO:0000256" key="1">
    <source>
        <dbReference type="ARBA" id="ARBA00022723"/>
    </source>
</evidence>
<name>A0A915LBL0_ROMCU</name>
<dbReference type="Pfam" id="PF01753">
    <property type="entry name" value="zf-MYND"/>
    <property type="match status" value="1"/>
</dbReference>